<organism evidence="1">
    <name type="scientific">viral metagenome</name>
    <dbReference type="NCBI Taxonomy" id="1070528"/>
    <lineage>
        <taxon>unclassified sequences</taxon>
        <taxon>metagenomes</taxon>
        <taxon>organismal metagenomes</taxon>
    </lineage>
</organism>
<reference evidence="1" key="1">
    <citation type="journal article" date="2020" name="Nature">
        <title>Giant virus diversity and host interactions through global metagenomics.</title>
        <authorList>
            <person name="Schulz F."/>
            <person name="Roux S."/>
            <person name="Paez-Espino D."/>
            <person name="Jungbluth S."/>
            <person name="Walsh D.A."/>
            <person name="Denef V.J."/>
            <person name="McMahon K.D."/>
            <person name="Konstantinidis K.T."/>
            <person name="Eloe-Fadrosh E.A."/>
            <person name="Kyrpides N.C."/>
            <person name="Woyke T."/>
        </authorList>
    </citation>
    <scope>NUCLEOTIDE SEQUENCE</scope>
    <source>
        <strain evidence="1">GVMAG-S-3300013014-104</strain>
    </source>
</reference>
<proteinExistence type="predicted"/>
<dbReference type="EMBL" id="MN740946">
    <property type="protein sequence ID" value="QHU19233.1"/>
    <property type="molecule type" value="Genomic_DNA"/>
</dbReference>
<protein>
    <submittedName>
        <fullName evidence="1">Uncharacterized protein</fullName>
    </submittedName>
</protein>
<dbReference type="AlphaFoldDB" id="A0A6C0KPN2"/>
<sequence length="71" mass="8559">MLFLFLEKNLDKISWQLLSGNTHIFDYYNYEALKERSLIYCEELMQKVFRPSIIQKYLDMGISIDELDDCI</sequence>
<accession>A0A6C0KPN2</accession>
<name>A0A6C0KPN2_9ZZZZ</name>
<evidence type="ECO:0000313" key="1">
    <source>
        <dbReference type="EMBL" id="QHU19233.1"/>
    </source>
</evidence>